<dbReference type="SUPFAM" id="SSF47336">
    <property type="entry name" value="ACP-like"/>
    <property type="match status" value="1"/>
</dbReference>
<feature type="domain" description="Carrier" evidence="10">
    <location>
        <begin position="2316"/>
        <end position="2394"/>
    </location>
</feature>
<feature type="active site" description="Proton donor; for dehydratase activity" evidence="8">
    <location>
        <position position="1178"/>
    </location>
</feature>
<dbReference type="GO" id="GO:0044550">
    <property type="term" value="P:secondary metabolite biosynthetic process"/>
    <property type="evidence" value="ECO:0007669"/>
    <property type="project" value="TreeGrafter"/>
</dbReference>
<dbReference type="InterPro" id="IPR016036">
    <property type="entry name" value="Malonyl_transacylase_ACP-bd"/>
</dbReference>
<dbReference type="SUPFAM" id="SSF50129">
    <property type="entry name" value="GroES-like"/>
    <property type="match status" value="1"/>
</dbReference>
<accession>A0A4S8R6B5</accession>
<dbReference type="Pfam" id="PF23114">
    <property type="entry name" value="NAD-bd_HRPKS_sdrA"/>
    <property type="match status" value="1"/>
</dbReference>
<dbReference type="Pfam" id="PF00698">
    <property type="entry name" value="Acyl_transf_1"/>
    <property type="match status" value="1"/>
</dbReference>
<protein>
    <submittedName>
        <fullName evidence="13">Uncharacterized protein</fullName>
    </submittedName>
</protein>
<dbReference type="InterPro" id="IPR057326">
    <property type="entry name" value="KR_dom"/>
</dbReference>
<evidence type="ECO:0000256" key="7">
    <source>
        <dbReference type="ARBA" id="ARBA00023315"/>
    </source>
</evidence>
<dbReference type="InterPro" id="IPR020841">
    <property type="entry name" value="PKS_Beta-ketoAc_synthase_dom"/>
</dbReference>
<dbReference type="InterPro" id="IPR001227">
    <property type="entry name" value="Ac_transferase_dom_sf"/>
</dbReference>
<organism evidence="13 14">
    <name type="scientific">Botrytis galanthina</name>
    <dbReference type="NCBI Taxonomy" id="278940"/>
    <lineage>
        <taxon>Eukaryota</taxon>
        <taxon>Fungi</taxon>
        <taxon>Dikarya</taxon>
        <taxon>Ascomycota</taxon>
        <taxon>Pezizomycotina</taxon>
        <taxon>Leotiomycetes</taxon>
        <taxon>Helotiales</taxon>
        <taxon>Sclerotiniaceae</taxon>
        <taxon>Botrytis</taxon>
    </lineage>
</organism>
<evidence type="ECO:0000259" key="10">
    <source>
        <dbReference type="PROSITE" id="PS50075"/>
    </source>
</evidence>
<dbReference type="SMART" id="SM00822">
    <property type="entry name" value="PKS_KR"/>
    <property type="match status" value="1"/>
</dbReference>
<dbReference type="Pfam" id="PF08240">
    <property type="entry name" value="ADH_N"/>
    <property type="match status" value="1"/>
</dbReference>
<evidence type="ECO:0000256" key="5">
    <source>
        <dbReference type="ARBA" id="ARBA00023002"/>
    </source>
</evidence>
<evidence type="ECO:0000313" key="13">
    <source>
        <dbReference type="EMBL" id="THV53463.1"/>
    </source>
</evidence>
<dbReference type="EMBL" id="PQXL01000050">
    <property type="protein sequence ID" value="THV53463.1"/>
    <property type="molecule type" value="Genomic_DNA"/>
</dbReference>
<dbReference type="Pfam" id="PF16197">
    <property type="entry name" value="KAsynt_C_assoc"/>
    <property type="match status" value="1"/>
</dbReference>
<dbReference type="InterPro" id="IPR013968">
    <property type="entry name" value="PKS_KR"/>
</dbReference>
<keyword evidence="4" id="KW-0521">NADP</keyword>
<dbReference type="InterPro" id="IPR032821">
    <property type="entry name" value="PKS_assoc"/>
</dbReference>
<keyword evidence="14" id="KW-1185">Reference proteome</keyword>
<feature type="domain" description="Ketosynthase family 3 (KS3)" evidence="11">
    <location>
        <begin position="34"/>
        <end position="464"/>
    </location>
</feature>
<feature type="region of interest" description="N-terminal hotdog fold" evidence="8">
    <location>
        <begin position="960"/>
        <end position="1097"/>
    </location>
</feature>
<dbReference type="SUPFAM" id="SSF52151">
    <property type="entry name" value="FabD/lysophospholipase-like"/>
    <property type="match status" value="1"/>
</dbReference>
<evidence type="ECO:0000256" key="8">
    <source>
        <dbReference type="PROSITE-ProRule" id="PRU01363"/>
    </source>
</evidence>
<dbReference type="InterPro" id="IPR009081">
    <property type="entry name" value="PP-bd_ACP"/>
</dbReference>
<dbReference type="Proteomes" id="UP000308671">
    <property type="component" value="Unassembled WGS sequence"/>
</dbReference>
<evidence type="ECO:0000259" key="11">
    <source>
        <dbReference type="PROSITE" id="PS52004"/>
    </source>
</evidence>
<evidence type="ECO:0000256" key="1">
    <source>
        <dbReference type="ARBA" id="ARBA00022450"/>
    </source>
</evidence>
<dbReference type="Pfam" id="PF08659">
    <property type="entry name" value="KR"/>
    <property type="match status" value="1"/>
</dbReference>
<dbReference type="CDD" id="cd05195">
    <property type="entry name" value="enoyl_red"/>
    <property type="match status" value="1"/>
</dbReference>
<dbReference type="InterPro" id="IPR020807">
    <property type="entry name" value="PKS_DH"/>
</dbReference>
<dbReference type="PANTHER" id="PTHR43775:SF50">
    <property type="entry name" value="HIGHLY REDUCING POLYKETIDE SYNTHASE SRDA"/>
    <property type="match status" value="1"/>
</dbReference>
<dbReference type="PANTHER" id="PTHR43775">
    <property type="entry name" value="FATTY ACID SYNTHASE"/>
    <property type="match status" value="1"/>
</dbReference>
<dbReference type="PROSITE" id="PS00606">
    <property type="entry name" value="KS3_1"/>
    <property type="match status" value="1"/>
</dbReference>
<dbReference type="InterPro" id="IPR049552">
    <property type="entry name" value="PKS_DH_N"/>
</dbReference>
<dbReference type="PROSITE" id="PS50075">
    <property type="entry name" value="CARRIER"/>
    <property type="match status" value="1"/>
</dbReference>
<dbReference type="InterPro" id="IPR056501">
    <property type="entry name" value="NAD-bd_HRPKS_sdrA"/>
</dbReference>
<dbReference type="InterPro" id="IPR042104">
    <property type="entry name" value="PKS_dehydratase_sf"/>
</dbReference>
<feature type="active site" description="Proton acceptor; for dehydratase activity" evidence="8">
    <location>
        <position position="992"/>
    </location>
</feature>
<dbReference type="GO" id="GO:0004312">
    <property type="term" value="F:fatty acid synthase activity"/>
    <property type="evidence" value="ECO:0007669"/>
    <property type="project" value="TreeGrafter"/>
</dbReference>
<dbReference type="InterPro" id="IPR013149">
    <property type="entry name" value="ADH-like_C"/>
</dbReference>
<evidence type="ECO:0000259" key="12">
    <source>
        <dbReference type="PROSITE" id="PS52019"/>
    </source>
</evidence>
<dbReference type="Pfam" id="PF00107">
    <property type="entry name" value="ADH_zinc_N"/>
    <property type="match status" value="1"/>
</dbReference>
<dbReference type="InterPro" id="IPR018201">
    <property type="entry name" value="Ketoacyl_synth_AS"/>
</dbReference>
<evidence type="ECO:0000256" key="4">
    <source>
        <dbReference type="ARBA" id="ARBA00022857"/>
    </source>
</evidence>
<dbReference type="Pfam" id="PF00109">
    <property type="entry name" value="ketoacyl-synt"/>
    <property type="match status" value="1"/>
</dbReference>
<gene>
    <name evidence="13" type="ORF">BGAL_0050g00300</name>
</gene>
<dbReference type="Gene3D" id="3.40.366.10">
    <property type="entry name" value="Malonyl-Coenzyme A Acyl Carrier Protein, domain 2"/>
    <property type="match status" value="1"/>
</dbReference>
<feature type="domain" description="PKS/mFAS DH" evidence="12">
    <location>
        <begin position="960"/>
        <end position="1266"/>
    </location>
</feature>
<evidence type="ECO:0000256" key="6">
    <source>
        <dbReference type="ARBA" id="ARBA00023268"/>
    </source>
</evidence>
<dbReference type="SMART" id="SM00826">
    <property type="entry name" value="PKS_DH"/>
    <property type="match status" value="1"/>
</dbReference>
<keyword evidence="5" id="KW-0560">Oxidoreductase</keyword>
<dbReference type="FunFam" id="3.40.50.720:FF:000209">
    <property type="entry name" value="Polyketide synthase Pks12"/>
    <property type="match status" value="1"/>
</dbReference>
<evidence type="ECO:0000256" key="3">
    <source>
        <dbReference type="ARBA" id="ARBA00022679"/>
    </source>
</evidence>
<evidence type="ECO:0000313" key="14">
    <source>
        <dbReference type="Proteomes" id="UP000308671"/>
    </source>
</evidence>
<dbReference type="InterPro" id="IPR011032">
    <property type="entry name" value="GroES-like_sf"/>
</dbReference>
<dbReference type="Pfam" id="PF21089">
    <property type="entry name" value="PKS_DH_N"/>
    <property type="match status" value="1"/>
</dbReference>
<dbReference type="GO" id="GO:0016491">
    <property type="term" value="F:oxidoreductase activity"/>
    <property type="evidence" value="ECO:0007669"/>
    <property type="project" value="UniProtKB-KW"/>
</dbReference>
<dbReference type="SUPFAM" id="SSF51735">
    <property type="entry name" value="NAD(P)-binding Rossmann-fold domains"/>
    <property type="match status" value="2"/>
</dbReference>
<dbReference type="InterPro" id="IPR014030">
    <property type="entry name" value="Ketoacyl_synth_N"/>
</dbReference>
<dbReference type="InterPro" id="IPR036736">
    <property type="entry name" value="ACP-like_sf"/>
</dbReference>
<dbReference type="Gene3D" id="3.40.47.10">
    <property type="match status" value="1"/>
</dbReference>
<dbReference type="SMART" id="SM00827">
    <property type="entry name" value="PKS_AT"/>
    <property type="match status" value="1"/>
</dbReference>
<dbReference type="PROSITE" id="PS52019">
    <property type="entry name" value="PKS_MFAS_DH"/>
    <property type="match status" value="1"/>
</dbReference>
<dbReference type="InterPro" id="IPR036291">
    <property type="entry name" value="NAD(P)-bd_dom_sf"/>
</dbReference>
<dbReference type="SUPFAM" id="SSF55048">
    <property type="entry name" value="Probable ACP-binding domain of malonyl-CoA ACP transacylase"/>
    <property type="match status" value="1"/>
</dbReference>
<dbReference type="SMART" id="SM00825">
    <property type="entry name" value="PKS_KS"/>
    <property type="match status" value="1"/>
</dbReference>
<dbReference type="GO" id="GO:0006633">
    <property type="term" value="P:fatty acid biosynthetic process"/>
    <property type="evidence" value="ECO:0007669"/>
    <property type="project" value="InterPro"/>
</dbReference>
<dbReference type="InterPro" id="IPR016039">
    <property type="entry name" value="Thiolase-like"/>
</dbReference>
<name>A0A4S8R6B5_9HELO</name>
<dbReference type="OrthoDB" id="329835at2759"/>
<keyword evidence="1" id="KW-0596">Phosphopantetheine</keyword>
<comment type="caution">
    <text evidence="13">The sequence shown here is derived from an EMBL/GenBank/DDBJ whole genome shotgun (WGS) entry which is preliminary data.</text>
</comment>
<dbReference type="InterPro" id="IPR014043">
    <property type="entry name" value="Acyl_transferase_dom"/>
</dbReference>
<feature type="region of interest" description="C-terminal hotdog fold" evidence="8">
    <location>
        <begin position="1110"/>
        <end position="1266"/>
    </location>
</feature>
<dbReference type="SMART" id="SM00829">
    <property type="entry name" value="PKS_ER"/>
    <property type="match status" value="1"/>
</dbReference>
<dbReference type="PROSITE" id="PS52004">
    <property type="entry name" value="KS3_2"/>
    <property type="match status" value="1"/>
</dbReference>
<dbReference type="GO" id="GO:1901336">
    <property type="term" value="P:lactone biosynthetic process"/>
    <property type="evidence" value="ECO:0007669"/>
    <property type="project" value="UniProtKB-ARBA"/>
</dbReference>
<dbReference type="InterPro" id="IPR049551">
    <property type="entry name" value="PKS_DH_C"/>
</dbReference>
<evidence type="ECO:0000256" key="2">
    <source>
        <dbReference type="ARBA" id="ARBA00022553"/>
    </source>
</evidence>
<feature type="compositionally biased region" description="Polar residues" evidence="9">
    <location>
        <begin position="1"/>
        <end position="11"/>
    </location>
</feature>
<keyword evidence="3" id="KW-0808">Transferase</keyword>
<keyword evidence="6" id="KW-0511">Multifunctional enzyme</keyword>
<dbReference type="GO" id="GO:0004315">
    <property type="term" value="F:3-oxoacyl-[acyl-carrier-protein] synthase activity"/>
    <property type="evidence" value="ECO:0007669"/>
    <property type="project" value="InterPro"/>
</dbReference>
<dbReference type="CDD" id="cd00833">
    <property type="entry name" value="PKS"/>
    <property type="match status" value="1"/>
</dbReference>
<feature type="region of interest" description="Disordered" evidence="9">
    <location>
        <begin position="1"/>
        <end position="32"/>
    </location>
</feature>
<dbReference type="InterPro" id="IPR050091">
    <property type="entry name" value="PKS_NRPS_Biosynth_Enz"/>
</dbReference>
<dbReference type="Pfam" id="PF02801">
    <property type="entry name" value="Ketoacyl-synt_C"/>
    <property type="match status" value="1"/>
</dbReference>
<dbReference type="SUPFAM" id="SSF53901">
    <property type="entry name" value="Thiolase-like"/>
    <property type="match status" value="1"/>
</dbReference>
<dbReference type="InterPro" id="IPR020843">
    <property type="entry name" value="ER"/>
</dbReference>
<dbReference type="Gene3D" id="3.40.50.720">
    <property type="entry name" value="NAD(P)-binding Rossmann-like Domain"/>
    <property type="match status" value="1"/>
</dbReference>
<dbReference type="Gene3D" id="3.10.129.110">
    <property type="entry name" value="Polyketide synthase dehydratase"/>
    <property type="match status" value="1"/>
</dbReference>
<reference evidence="13 14" key="1">
    <citation type="submission" date="2017-12" db="EMBL/GenBank/DDBJ databases">
        <title>Comparative genomics of Botrytis spp.</title>
        <authorList>
            <person name="Valero-Jimenez C.A."/>
            <person name="Tapia P."/>
            <person name="Veloso J."/>
            <person name="Silva-Moreno E."/>
            <person name="Staats M."/>
            <person name="Valdes J.H."/>
            <person name="Van Kan J.A.L."/>
        </authorList>
    </citation>
    <scope>NUCLEOTIDE SEQUENCE [LARGE SCALE GENOMIC DNA]</scope>
    <source>
        <strain evidence="13 14">MUCL435</strain>
    </source>
</reference>
<proteinExistence type="predicted"/>
<dbReference type="InterPro" id="IPR014031">
    <property type="entry name" value="Ketoacyl_synth_C"/>
</dbReference>
<dbReference type="Gene3D" id="3.90.180.10">
    <property type="entry name" value="Medium-chain alcohol dehydrogenases, catalytic domain"/>
    <property type="match status" value="1"/>
</dbReference>
<dbReference type="Pfam" id="PF14765">
    <property type="entry name" value="PS-DH"/>
    <property type="match status" value="1"/>
</dbReference>
<sequence>MTDTSKSSSQFVLVEPETASYSKSRGEEHEDETVEPIAIVGMACKLPGDVNSPSELWDMLVNGRTGQCDLPSDRWNMDAFYHPKGADRPGSMSTKGGYFLKDDVRKFENTFFGINNLEATYMDPQQRKLLEVIFECFESAGICLEDISGSNTGCYVGNFTMDFLVMQSRDPEYFHRYTATGMGTTILANRVNHVFNLKGPSMVIDTACSSSLVSLHTAVMALRNHECDAAVVAGANLVQLPEQHMATMKAGVLSNTSSCHTFDSSADGYGRADVIGALFVKRLSDAIRDGDPIRSVIRASAINTNGKTKGISLPSATAQEAVIRKAHEVAGLDLRKTVYIECHGTGTLVGDPIEIEGLSLAFEDRPKDSSLLIGAVKPNLGHSEAASGISSIIKATLILESGLIPPTIGINNINPKIKTSERNINIVTRNTPFPLPPLDSGAPRRVGVNSFGYGGSNAHVVLEAADAFLPRDHEQSTVSAEVLALLNKTFLLPFSAANSTSLANRVSTLGADRINVADLAYTLSNRRSKLPARGFLLARQSALKKNLKSSELQTKMVSRNNCTDSAFAFVFTGQGAQWAGMGKGLIEQSPIARSSIQKMDAVLQKLPIAHRPSWKLLDSLSAPAETSQLNEVTHSQPACTAIQIALIDTLACWGIKPQGVVGHSSGEIAAAYAANYLTSEQAIIIAYYRGYVVGKLPSTGQMLAVGLSEEDGVEQIKMAEFQGRLVVACVNSPVSITMSGDSDAADIMQSRLGTSNVFRRKLIAGGRAYHSHHMKIVGQEYEDLVNSALDLSKAIPSKQAGVLFVSSVTAIPMVSPADSKYWRANLESPVLFSQAVQMLQSGRKFQLVELGPHAALKLPISQIRTNLGISEEDLPYYSALYRGEDSMTSILNLMGQLFLSGADIPFEKINSIHFTEHPKDAKAVGVMVKDLPPYSWTYDQVLWNESRASLEFRQRKFLRHELLGSLIAGGNLTDHSWRNVLILKDVPWLEDHKLDQAIVFPAAAFVGMAIEAKSQIHGQRLMSHESIELKHVNILAALTLSANATDYGVEVFTVLKPQSLSGASKSKTWWHFEITSVRESISVIHATGLIRIVSCREPLKAQPTLTANLMEPSAVRNWYEKLIKEGLNFGPEFQSIKKLQIHRGKSLLHVLAEAPHLQMGPKADEKDDYYYVHPITIDAMIQAGIISTSGGLIDNLRGQIPVAIESIAIRASSVMGPPESCFMHARAEPRGFGQTSLFADLCNAKGTIYAQIKGIRMVSYEGAVKNNSFVERHPILRVLWKPDIYGLGLPDANTLLGSITRFQSSLSTANATKDDGFAKILTALDFITHKTPTLKILELCSSHHPNFTNAYLDIIRDSTEFPRHRSFTTGKLVEGGITIAKQPKSGTEIEEWIPYVSEDTFDLVILTETDTTGSTIANRLDVIPRLLSPRALVLALSRATDTSLHRLQDFDITSCRLEQGGSLILARKHSKESPKDTSAIENIVLVEDTLSDLGESMMQAFRDHISVSATHTTLSEIDSASIPSKATIIVTVEMQKNLLSSINDAEMKALKVITDNAANLVWITSTEMLNCKNPNTALVNGLSRALMLEQPSLKFFTLDIDSTTSATRTTQNILHILAQKEDLLDFEFVQQNGVIHVSRFVPDEKLNAKFREKQGRMVVTMPLKDVQDARIAIQDVGQFDTLSFRQEVEQTSLPDNFVEVEVKSVGLNAKDLYVFGGKTETENGTCGLEFTGIIKSIGFAVNGLAAGDCVVVMAPHNFKLVERVPHWACMKMEDGEDFNTISTLSTAFSTAIYALHDRARIQPQETVLIHSGAGGLGIAAIQIAKLAGAEIFTTVGSQEKREYLIKTFGIKPSHIFNSRDSSFLEGIRAATDDRGVDVILNSLTGDLLHDSWLACADFGRFVEVGKRDIVDAGNLNMRLFLRNATFTAFDLTGLYYSKNLSVQAIWTRLLKDTLKLYREGQIQAIKPLRIFDVSEITDAFRHFASKDRMGKIAISFENPESLIKVVPFKHETTFSPEKSYLLIGCLGGLGKSIAKWMVARGARKFVFLGRSGTDRPVARNLVDDLRAVGVEVDIVRGDVVNAVDVQNAVDSISGVLGGVIQAAMGLDESLWATMKNESWHTSIDPKVIGTWNIHKSIATREACNPLEFFLMTSSVSGSVGTATESNYCSANHFLDAFARYRHSLNLPAIALGLGMISEVGYLHENPDIEALLLRKGIQAINEDELIQIVDLALSSQGHMEGLGGDLAASNHILTGLEPHGLKDLRKKGFEGDHIVLSDPRACLLASALSSSGSNDSSSHRSNVSTALKTALETTASLREAIAILVKERFSNLILISIEKLEMEKKLAAYGMDSMLAAEFRTWMWQVFRVDVPFLELLGEKVTLEALTMTIAGKIAEKQ</sequence>
<keyword evidence="7" id="KW-0012">Acyltransferase</keyword>
<evidence type="ECO:0000256" key="9">
    <source>
        <dbReference type="SAM" id="MobiDB-lite"/>
    </source>
</evidence>
<dbReference type="InterPro" id="IPR049900">
    <property type="entry name" value="PKS_mFAS_DH"/>
</dbReference>
<dbReference type="InterPro" id="IPR016035">
    <property type="entry name" value="Acyl_Trfase/lysoPLipase"/>
</dbReference>
<keyword evidence="2" id="KW-0597">Phosphoprotein</keyword>
<dbReference type="InterPro" id="IPR013154">
    <property type="entry name" value="ADH-like_N"/>
</dbReference>